<dbReference type="AlphaFoldDB" id="A0A1E3W633"/>
<dbReference type="RefSeq" id="WP_069436468.1">
    <property type="nucleotide sequence ID" value="NZ_LPWG01000005.1"/>
</dbReference>
<evidence type="ECO:0000313" key="2">
    <source>
        <dbReference type="EMBL" id="ODS00567.1"/>
    </source>
</evidence>
<proteinExistence type="predicted"/>
<reference evidence="2 3" key="1">
    <citation type="journal article" date="2016" name="Environ. Microbiol.">
        <title>New Methyloceanibacter diversity from North Sea sediments includes methanotroph containing solely the soluble methane monooxygenase.</title>
        <authorList>
            <person name="Vekeman B."/>
            <person name="Kerckhof F.M."/>
            <person name="Cremers G."/>
            <person name="de Vos P."/>
            <person name="Vandamme P."/>
            <person name="Boon N."/>
            <person name="Op den Camp H.J."/>
            <person name="Heylen K."/>
        </authorList>
    </citation>
    <scope>NUCLEOTIDE SEQUENCE [LARGE SCALE GENOMIC DNA]</scope>
    <source>
        <strain evidence="2 3">R-67174</strain>
    </source>
</reference>
<evidence type="ECO:0000313" key="3">
    <source>
        <dbReference type="Proteomes" id="UP000094501"/>
    </source>
</evidence>
<organism evidence="2 3">
    <name type="scientific">Methyloceanibacter methanicus</name>
    <dbReference type="NCBI Taxonomy" id="1774968"/>
    <lineage>
        <taxon>Bacteria</taxon>
        <taxon>Pseudomonadati</taxon>
        <taxon>Pseudomonadota</taxon>
        <taxon>Alphaproteobacteria</taxon>
        <taxon>Hyphomicrobiales</taxon>
        <taxon>Hyphomicrobiaceae</taxon>
        <taxon>Methyloceanibacter</taxon>
    </lineage>
</organism>
<comment type="caution">
    <text evidence="2">The sequence shown here is derived from an EMBL/GenBank/DDBJ whole genome shotgun (WGS) entry which is preliminary data.</text>
</comment>
<gene>
    <name evidence="2" type="ORF">AUC68_15085</name>
</gene>
<feature type="chain" id="PRO_5009139012" evidence="1">
    <location>
        <begin position="19"/>
        <end position="190"/>
    </location>
</feature>
<name>A0A1E3W633_9HYPH</name>
<keyword evidence="3" id="KW-1185">Reference proteome</keyword>
<sequence length="190" mass="20729">MATVILATAIGWSGMASAQELIFRGNRAQAPSVEQYMKQAGPQTKAVPHGALKIDGQQVNCGTRPTVLNPKFDSWGGAFPGFVILNTTRIQGLSTQVKLYIYSHECGHQFIGASETKADLFAIRRGVRWGWLDAQGMEEICTFISKLKGDAVHPPGPQRCKTMRAYYRELVHGTQRASSGMNPHTLGPAN</sequence>
<keyword evidence="1" id="KW-0732">Signal</keyword>
<evidence type="ECO:0000256" key="1">
    <source>
        <dbReference type="SAM" id="SignalP"/>
    </source>
</evidence>
<feature type="signal peptide" evidence="1">
    <location>
        <begin position="1"/>
        <end position="18"/>
    </location>
</feature>
<accession>A0A1E3W633</accession>
<dbReference type="EMBL" id="LPWG01000005">
    <property type="protein sequence ID" value="ODS00567.1"/>
    <property type="molecule type" value="Genomic_DNA"/>
</dbReference>
<protein>
    <submittedName>
        <fullName evidence="2">Uncharacterized protein</fullName>
    </submittedName>
</protein>
<dbReference type="OrthoDB" id="6402875at2"/>
<dbReference type="Proteomes" id="UP000094501">
    <property type="component" value="Unassembled WGS sequence"/>
</dbReference>